<dbReference type="GO" id="GO:0016757">
    <property type="term" value="F:glycosyltransferase activity"/>
    <property type="evidence" value="ECO:0007669"/>
    <property type="project" value="InterPro"/>
</dbReference>
<dbReference type="SUPFAM" id="SSF53756">
    <property type="entry name" value="UDP-Glycosyltransferase/glycogen phosphorylase"/>
    <property type="match status" value="1"/>
</dbReference>
<dbReference type="InterPro" id="IPR001296">
    <property type="entry name" value="Glyco_trans_1"/>
</dbReference>
<dbReference type="Proteomes" id="UP000248614">
    <property type="component" value="Unassembled WGS sequence"/>
</dbReference>
<gene>
    <name evidence="4" type="ORF">DI632_12300</name>
</gene>
<dbReference type="PANTHER" id="PTHR46401">
    <property type="entry name" value="GLYCOSYLTRANSFERASE WBBK-RELATED"/>
    <property type="match status" value="1"/>
</dbReference>
<feature type="domain" description="Glycosyl transferase family 1" evidence="3">
    <location>
        <begin position="218"/>
        <end position="366"/>
    </location>
</feature>
<dbReference type="CDD" id="cd03809">
    <property type="entry name" value="GT4_MtfB-like"/>
    <property type="match status" value="1"/>
</dbReference>
<dbReference type="GO" id="GO:0009103">
    <property type="term" value="P:lipopolysaccharide biosynthetic process"/>
    <property type="evidence" value="ECO:0007669"/>
    <property type="project" value="TreeGrafter"/>
</dbReference>
<evidence type="ECO:0000256" key="1">
    <source>
        <dbReference type="ARBA" id="ARBA00022679"/>
    </source>
</evidence>
<evidence type="ECO:0000313" key="5">
    <source>
        <dbReference type="Proteomes" id="UP000248614"/>
    </source>
</evidence>
<accession>A0A2W5AVR8</accession>
<feature type="region of interest" description="Disordered" evidence="2">
    <location>
        <begin position="1"/>
        <end position="30"/>
    </location>
</feature>
<proteinExistence type="predicted"/>
<evidence type="ECO:0000256" key="2">
    <source>
        <dbReference type="SAM" id="MobiDB-lite"/>
    </source>
</evidence>
<protein>
    <submittedName>
        <fullName evidence="4">Glycosyltransferase family 1 protein</fullName>
    </submittedName>
</protein>
<reference evidence="4 5" key="1">
    <citation type="submission" date="2017-08" db="EMBL/GenBank/DDBJ databases">
        <title>Infants hospitalized years apart are colonized by the same room-sourced microbial strains.</title>
        <authorList>
            <person name="Brooks B."/>
            <person name="Olm M.R."/>
            <person name="Firek B.A."/>
            <person name="Baker R."/>
            <person name="Thomas B.C."/>
            <person name="Morowitz M.J."/>
            <person name="Banfield J.F."/>
        </authorList>
    </citation>
    <scope>NUCLEOTIDE SEQUENCE [LARGE SCALE GENOMIC DNA]</scope>
    <source>
        <strain evidence="4">S2_018_000_R3_110</strain>
    </source>
</reference>
<evidence type="ECO:0000259" key="3">
    <source>
        <dbReference type="Pfam" id="PF00534"/>
    </source>
</evidence>
<dbReference type="Gene3D" id="3.40.50.2000">
    <property type="entry name" value="Glycogen Phosphorylase B"/>
    <property type="match status" value="2"/>
</dbReference>
<evidence type="ECO:0000313" key="4">
    <source>
        <dbReference type="EMBL" id="PZO75145.1"/>
    </source>
</evidence>
<keyword evidence="1 4" id="KW-0808">Transferase</keyword>
<sequence length="388" mass="41817">MPRRIACDPMGLDLPSQSRHSGAMPADRERPMPPIFVNGRFLGRPVTGVERFAHMVLDRIHDRQPQDGRAPAITILAPPGIAAPAKWPRFGFRTVGSGGGHRWEQLSLPVAARGGILLGLCNANPVRARRALTVIHDAAVYDFGQGFAPSYRLLHRTLGRLLARRSHIATVSRFSQARLASILRLKPESIAVIPNAADHIRAITPDTAILERHALTPGRFLLIVGSFAPNKNLPRAIRAFRSIARPDDRLVLVGAAVRSFADNAMGAVPDGVILPGRIGDEVLMALYANARALVFPSLYEGFGIPPLEAMQFGTPVVASTIAPVREVCADAALYCDPEDEAAIGAAMRRVLDEDDLHLRLSAAARARALAFDWDDSAGRLLAALATIG</sequence>
<comment type="caution">
    <text evidence="4">The sequence shown here is derived from an EMBL/GenBank/DDBJ whole genome shotgun (WGS) entry which is preliminary data.</text>
</comment>
<dbReference type="Pfam" id="PF00534">
    <property type="entry name" value="Glycos_transf_1"/>
    <property type="match status" value="1"/>
</dbReference>
<organism evidence="4 5">
    <name type="scientific">Sphingomonas hengshuiensis</name>
    <dbReference type="NCBI Taxonomy" id="1609977"/>
    <lineage>
        <taxon>Bacteria</taxon>
        <taxon>Pseudomonadati</taxon>
        <taxon>Pseudomonadota</taxon>
        <taxon>Alphaproteobacteria</taxon>
        <taxon>Sphingomonadales</taxon>
        <taxon>Sphingomonadaceae</taxon>
        <taxon>Sphingomonas</taxon>
    </lineage>
</organism>
<dbReference type="PANTHER" id="PTHR46401:SF2">
    <property type="entry name" value="GLYCOSYLTRANSFERASE WBBK-RELATED"/>
    <property type="match status" value="1"/>
</dbReference>
<dbReference type="EMBL" id="QFNF01000035">
    <property type="protein sequence ID" value="PZO75145.1"/>
    <property type="molecule type" value="Genomic_DNA"/>
</dbReference>
<dbReference type="AlphaFoldDB" id="A0A2W5AVR8"/>
<name>A0A2W5AVR8_9SPHN</name>